<evidence type="ECO:0000313" key="8">
    <source>
        <dbReference type="Proteomes" id="UP000000591"/>
    </source>
</evidence>
<dbReference type="OrthoDB" id="69177at2759"/>
<dbReference type="GO" id="GO:0005506">
    <property type="term" value="F:iron ion binding"/>
    <property type="evidence" value="ECO:0007669"/>
    <property type="project" value="InterPro"/>
</dbReference>
<evidence type="ECO:0000259" key="6">
    <source>
        <dbReference type="PROSITE" id="PS51471"/>
    </source>
</evidence>
<evidence type="ECO:0000256" key="2">
    <source>
        <dbReference type="ARBA" id="ARBA00022723"/>
    </source>
</evidence>
<dbReference type="InterPro" id="IPR005123">
    <property type="entry name" value="Oxoglu/Fe-dep_dioxygenase_dom"/>
</dbReference>
<dbReference type="PANTHER" id="PTHR10869">
    <property type="entry name" value="PROLYL 4-HYDROXYLASE ALPHA SUBUNIT"/>
    <property type="match status" value="1"/>
</dbReference>
<comment type="cofactor">
    <cofactor evidence="1">
        <name>L-ascorbate</name>
        <dbReference type="ChEBI" id="CHEBI:38290"/>
    </cofactor>
</comment>
<dbReference type="KEGG" id="ago:AGOS_ABR017C"/>
<feature type="domain" description="Fe2OG dioxygenase" evidence="6">
    <location>
        <begin position="127"/>
        <end position="229"/>
    </location>
</feature>
<dbReference type="AlphaFoldDB" id="Q75DK4"/>
<evidence type="ECO:0000313" key="7">
    <source>
        <dbReference type="EMBL" id="AAS50787.2"/>
    </source>
</evidence>
<protein>
    <submittedName>
        <fullName evidence="7">ABR017Cp</fullName>
    </submittedName>
</protein>
<dbReference type="Proteomes" id="UP000000591">
    <property type="component" value="Chromosome II"/>
</dbReference>
<reference evidence="8" key="2">
    <citation type="journal article" date="2013" name="G3 (Bethesda)">
        <title>Genomes of Ashbya fungi isolated from insects reveal four mating-type loci, numerous translocations, lack of transposons, and distinct gene duplications.</title>
        <authorList>
            <person name="Dietrich F.S."/>
            <person name="Voegeli S."/>
            <person name="Kuo S."/>
            <person name="Philippsen P."/>
        </authorList>
    </citation>
    <scope>GENOME REANNOTATION</scope>
    <source>
        <strain evidence="8">ATCC 10895 / CBS 109.51 / FGSC 9923 / NRRL Y-1056</strain>
    </source>
</reference>
<keyword evidence="5" id="KW-0408">Iron</keyword>
<dbReference type="SMART" id="SM00702">
    <property type="entry name" value="P4Hc"/>
    <property type="match status" value="1"/>
</dbReference>
<evidence type="ECO:0000256" key="5">
    <source>
        <dbReference type="ARBA" id="ARBA00023004"/>
    </source>
</evidence>
<dbReference type="Gene3D" id="2.60.120.620">
    <property type="entry name" value="q2cbj1_9rhob like domain"/>
    <property type="match status" value="1"/>
</dbReference>
<keyword evidence="3" id="KW-0223">Dioxygenase</keyword>
<dbReference type="OMA" id="QFFGQHY"/>
<dbReference type="InParanoid" id="Q75DK4"/>
<dbReference type="InterPro" id="IPR045054">
    <property type="entry name" value="P4HA-like"/>
</dbReference>
<evidence type="ECO:0000256" key="3">
    <source>
        <dbReference type="ARBA" id="ARBA00022964"/>
    </source>
</evidence>
<organism evidence="7 8">
    <name type="scientific">Eremothecium gossypii (strain ATCC 10895 / CBS 109.51 / FGSC 9923 / NRRL Y-1056)</name>
    <name type="common">Yeast</name>
    <name type="synonym">Ashbya gossypii</name>
    <dbReference type="NCBI Taxonomy" id="284811"/>
    <lineage>
        <taxon>Eukaryota</taxon>
        <taxon>Fungi</taxon>
        <taxon>Dikarya</taxon>
        <taxon>Ascomycota</taxon>
        <taxon>Saccharomycotina</taxon>
        <taxon>Saccharomycetes</taxon>
        <taxon>Saccharomycetales</taxon>
        <taxon>Saccharomycetaceae</taxon>
        <taxon>Eremothecium</taxon>
    </lineage>
</organism>
<evidence type="ECO:0000256" key="1">
    <source>
        <dbReference type="ARBA" id="ARBA00001961"/>
    </source>
</evidence>
<dbReference type="RefSeq" id="NP_982963.2">
    <property type="nucleotide sequence ID" value="NM_208316.2"/>
</dbReference>
<dbReference type="Pfam" id="PF13640">
    <property type="entry name" value="2OG-FeII_Oxy_3"/>
    <property type="match status" value="1"/>
</dbReference>
<accession>Q75DK4</accession>
<proteinExistence type="predicted"/>
<dbReference type="InterPro" id="IPR006620">
    <property type="entry name" value="Pro_4_hyd_alph"/>
</dbReference>
<gene>
    <name evidence="7" type="ORF">AGOS_ABR017C</name>
</gene>
<evidence type="ECO:0000256" key="4">
    <source>
        <dbReference type="ARBA" id="ARBA00023002"/>
    </source>
</evidence>
<dbReference type="eggNOG" id="ENOG502QR14">
    <property type="taxonomic scope" value="Eukaryota"/>
</dbReference>
<keyword evidence="8" id="KW-1185">Reference proteome</keyword>
<dbReference type="PROSITE" id="PS51471">
    <property type="entry name" value="FE2OG_OXY"/>
    <property type="match status" value="1"/>
</dbReference>
<dbReference type="GO" id="GO:0004656">
    <property type="term" value="F:procollagen-proline 4-dioxygenase activity"/>
    <property type="evidence" value="ECO:0000318"/>
    <property type="project" value="GO_Central"/>
</dbReference>
<dbReference type="PANTHER" id="PTHR10869:SF236">
    <property type="entry name" value="PROLYL 4-HYDROXYLASE ALPHA SUBUNIT DOMAIN-CONTAINING PROTEIN"/>
    <property type="match status" value="1"/>
</dbReference>
<dbReference type="GO" id="GO:0005783">
    <property type="term" value="C:endoplasmic reticulum"/>
    <property type="evidence" value="ECO:0000318"/>
    <property type="project" value="GO_Central"/>
</dbReference>
<keyword evidence="2" id="KW-0479">Metal-binding</keyword>
<dbReference type="GeneID" id="4619055"/>
<dbReference type="GO" id="GO:0031418">
    <property type="term" value="F:L-ascorbic acid binding"/>
    <property type="evidence" value="ECO:0007669"/>
    <property type="project" value="InterPro"/>
</dbReference>
<sequence>MGKKLHLKKAQQHPGEPFFPSELHQFLDRAPRESFLPGVECMLDDKVILVRKFFTAAVCEQLIAHFSRPNVLELFHQRGSRDYAERLNDRASVTDSETALKLWRKLHAVLAQDPHVMQDLRFSGAKGLNPQLRLYRYQKGHHFGKHYDESVSVPGAGRTQWTVLIYLSGGDSLEGGDTVFYKYHERGHEAVHPMPGLALLHKHGDDCLLHEAQMVMRGVKWVLRSDIIF</sequence>
<name>Q75DK4_EREGS</name>
<dbReference type="EMBL" id="AE016815">
    <property type="protein sequence ID" value="AAS50787.2"/>
    <property type="molecule type" value="Genomic_DNA"/>
</dbReference>
<keyword evidence="4" id="KW-0560">Oxidoreductase</keyword>
<reference evidence="7 8" key="1">
    <citation type="journal article" date="2004" name="Science">
        <title>The Ashbya gossypii genome as a tool for mapping the ancient Saccharomyces cerevisiae genome.</title>
        <authorList>
            <person name="Dietrich F.S."/>
            <person name="Voegeli S."/>
            <person name="Brachat S."/>
            <person name="Lerch A."/>
            <person name="Gates K."/>
            <person name="Steiner S."/>
            <person name="Mohr C."/>
            <person name="Pohlmann R."/>
            <person name="Luedi P."/>
            <person name="Choi S."/>
            <person name="Wing R.A."/>
            <person name="Flavier A."/>
            <person name="Gaffney T.D."/>
            <person name="Philippsen P."/>
        </authorList>
    </citation>
    <scope>NUCLEOTIDE SEQUENCE [LARGE SCALE GENOMIC DNA]</scope>
    <source>
        <strain evidence="8">ATCC 10895 / CBS 109.51 / FGSC 9923 / NRRL Y-1056</strain>
    </source>
</reference>
<dbReference type="HOGENOM" id="CLU_041456_0_1_1"/>
<dbReference type="InterPro" id="IPR044862">
    <property type="entry name" value="Pro_4_hyd_alph_FE2OG_OXY"/>
</dbReference>